<evidence type="ECO:0000256" key="6">
    <source>
        <dbReference type="ARBA" id="ARBA00023274"/>
    </source>
</evidence>
<dbReference type="SUPFAM" id="SSF52166">
    <property type="entry name" value="Ribosomal protein L4"/>
    <property type="match status" value="1"/>
</dbReference>
<dbReference type="eggNOG" id="COG0088">
    <property type="taxonomic scope" value="Bacteria"/>
</dbReference>
<dbReference type="GO" id="GO:1990904">
    <property type="term" value="C:ribonucleoprotein complex"/>
    <property type="evidence" value="ECO:0007669"/>
    <property type="project" value="UniProtKB-KW"/>
</dbReference>
<dbReference type="OrthoDB" id="9803201at2"/>
<evidence type="ECO:0000256" key="1">
    <source>
        <dbReference type="ARBA" id="ARBA00010528"/>
    </source>
</evidence>
<comment type="similarity">
    <text evidence="1 10">Belongs to the universal ribosomal protein uL4 family.</text>
</comment>
<comment type="subunit">
    <text evidence="2 10">Part of the 50S ribosomal subunit.</text>
</comment>
<keyword evidence="13" id="KW-1185">Reference proteome</keyword>
<dbReference type="STRING" id="1298598.JCM21714_2855"/>
<evidence type="ECO:0000256" key="5">
    <source>
        <dbReference type="ARBA" id="ARBA00022980"/>
    </source>
</evidence>
<evidence type="ECO:0000256" key="10">
    <source>
        <dbReference type="HAMAP-Rule" id="MF_01328"/>
    </source>
</evidence>
<evidence type="ECO:0000313" key="13">
    <source>
        <dbReference type="Proteomes" id="UP000019102"/>
    </source>
</evidence>
<feature type="compositionally biased region" description="Basic residues" evidence="11">
    <location>
        <begin position="60"/>
        <end position="71"/>
    </location>
</feature>
<dbReference type="GO" id="GO:0003735">
    <property type="term" value="F:structural constituent of ribosome"/>
    <property type="evidence" value="ECO:0007669"/>
    <property type="project" value="InterPro"/>
</dbReference>
<dbReference type="InterPro" id="IPR023574">
    <property type="entry name" value="Ribosomal_uL4_dom_sf"/>
</dbReference>
<evidence type="ECO:0000313" key="12">
    <source>
        <dbReference type="EMBL" id="GAE93751.1"/>
    </source>
</evidence>
<dbReference type="RefSeq" id="WP_035724140.1">
    <property type="nucleotide sequence ID" value="NZ_BAVS01000015.1"/>
</dbReference>
<evidence type="ECO:0000256" key="9">
    <source>
        <dbReference type="ARBA" id="ARBA00055590"/>
    </source>
</evidence>
<dbReference type="Gene3D" id="3.40.1370.10">
    <property type="match status" value="1"/>
</dbReference>
<evidence type="ECO:0000256" key="4">
    <source>
        <dbReference type="ARBA" id="ARBA00022884"/>
    </source>
</evidence>
<dbReference type="PANTHER" id="PTHR10746:SF6">
    <property type="entry name" value="LARGE RIBOSOMAL SUBUNIT PROTEIN UL4M"/>
    <property type="match status" value="1"/>
</dbReference>
<comment type="caution">
    <text evidence="12">The sequence shown here is derived from an EMBL/GenBank/DDBJ whole genome shotgun (WGS) entry which is preliminary data.</text>
</comment>
<dbReference type="GO" id="GO:0006412">
    <property type="term" value="P:translation"/>
    <property type="evidence" value="ECO:0007669"/>
    <property type="project" value="UniProtKB-UniRule"/>
</dbReference>
<dbReference type="GO" id="GO:0019843">
    <property type="term" value="F:rRNA binding"/>
    <property type="evidence" value="ECO:0007669"/>
    <property type="project" value="UniProtKB-UniRule"/>
</dbReference>
<dbReference type="FunFam" id="3.40.1370.10:FF:000003">
    <property type="entry name" value="50S ribosomal protein L4"/>
    <property type="match status" value="1"/>
</dbReference>
<reference evidence="12 13" key="1">
    <citation type="journal article" date="2014" name="Genome Announc.">
        <title>Draft Genome Sequence of the Boron-Tolerant and Moderately Halotolerant Bacterium Gracilibacillus boraciitolerans JCM 21714T.</title>
        <authorList>
            <person name="Ahmed I."/>
            <person name="Oshima K."/>
            <person name="Suda W."/>
            <person name="Kitamura K."/>
            <person name="Iida T."/>
            <person name="Ohmori Y."/>
            <person name="Fujiwara T."/>
            <person name="Hattori M."/>
            <person name="Ohkuma M."/>
        </authorList>
    </citation>
    <scope>NUCLEOTIDE SEQUENCE [LARGE SCALE GENOMIC DNA]</scope>
    <source>
        <strain evidence="12 13">JCM 21714</strain>
    </source>
</reference>
<dbReference type="GO" id="GO:0005840">
    <property type="term" value="C:ribosome"/>
    <property type="evidence" value="ECO:0007669"/>
    <property type="project" value="UniProtKB-KW"/>
</dbReference>
<dbReference type="Pfam" id="PF00573">
    <property type="entry name" value="Ribosomal_L4"/>
    <property type="match status" value="1"/>
</dbReference>
<evidence type="ECO:0000256" key="7">
    <source>
        <dbReference type="ARBA" id="ARBA00035244"/>
    </source>
</evidence>
<name>W4VKR7_9BACI</name>
<proteinExistence type="inferred from homology"/>
<dbReference type="PANTHER" id="PTHR10746">
    <property type="entry name" value="50S RIBOSOMAL PROTEIN L4"/>
    <property type="match status" value="1"/>
</dbReference>
<dbReference type="EMBL" id="BAVS01000015">
    <property type="protein sequence ID" value="GAE93751.1"/>
    <property type="molecule type" value="Genomic_DNA"/>
</dbReference>
<feature type="region of interest" description="Disordered" evidence="11">
    <location>
        <begin position="46"/>
        <end position="85"/>
    </location>
</feature>
<dbReference type="HAMAP" id="MF_01328_B">
    <property type="entry name" value="Ribosomal_uL4_B"/>
    <property type="match status" value="1"/>
</dbReference>
<sequence>MPKVALFNQSGSQVGDIEINDAVFGIEPNEHVLHDAVLMQRASLRQGTHAVKNRSDVRGGGRKPWRQKGTGRARQGSIRSPQWVGGGTVFGPTPRSYSYKLPKKVRRLALKSALSSKVKEDSLVILEGIAFDAPKTKEVISMLSSLNVDAKALIVTADKDEVLVKSANNLKNVKVLTVSEVNVLDLLTHDKLILTKDAAEKAGRCLHNDRCT</sequence>
<dbReference type="InterPro" id="IPR013005">
    <property type="entry name" value="Ribosomal_uL4-like"/>
</dbReference>
<keyword evidence="4 10" id="KW-0694">RNA-binding</keyword>
<organism evidence="12 13">
    <name type="scientific">Gracilibacillus boraciitolerans JCM 21714</name>
    <dbReference type="NCBI Taxonomy" id="1298598"/>
    <lineage>
        <taxon>Bacteria</taxon>
        <taxon>Bacillati</taxon>
        <taxon>Bacillota</taxon>
        <taxon>Bacilli</taxon>
        <taxon>Bacillales</taxon>
        <taxon>Bacillaceae</taxon>
        <taxon>Gracilibacillus</taxon>
    </lineage>
</organism>
<dbReference type="NCBIfam" id="TIGR03953">
    <property type="entry name" value="rplD_bact"/>
    <property type="match status" value="1"/>
</dbReference>
<comment type="function">
    <text evidence="9 10">One of the primary rRNA binding proteins, this protein initially binds near the 5'-end of the 23S rRNA. It is important during the early stages of 50S assembly. It makes multiple contacts with different domains of the 23S rRNA in the assembled 50S subunit and ribosome.</text>
</comment>
<gene>
    <name evidence="10" type="primary">rplD</name>
    <name evidence="12" type="ORF">JCM21714_2855</name>
</gene>
<dbReference type="AlphaFoldDB" id="W4VKR7"/>
<keyword evidence="5 10" id="KW-0689">Ribosomal protein</keyword>
<keyword evidence="6 10" id="KW-0687">Ribonucleoprotein</keyword>
<evidence type="ECO:0000256" key="2">
    <source>
        <dbReference type="ARBA" id="ARBA00011838"/>
    </source>
</evidence>
<keyword evidence="3 10" id="KW-0699">rRNA-binding</keyword>
<protein>
    <recommendedName>
        <fullName evidence="7 10">Large ribosomal subunit protein uL4</fullName>
    </recommendedName>
</protein>
<dbReference type="InterPro" id="IPR002136">
    <property type="entry name" value="Ribosomal_uL4"/>
</dbReference>
<comment type="function">
    <text evidence="8 10">Forms part of the polypeptide exit tunnel.</text>
</comment>
<evidence type="ECO:0000256" key="11">
    <source>
        <dbReference type="SAM" id="MobiDB-lite"/>
    </source>
</evidence>
<evidence type="ECO:0000256" key="8">
    <source>
        <dbReference type="ARBA" id="ARBA00053102"/>
    </source>
</evidence>
<accession>W4VKR7</accession>
<evidence type="ECO:0000256" key="3">
    <source>
        <dbReference type="ARBA" id="ARBA00022730"/>
    </source>
</evidence>
<dbReference type="Proteomes" id="UP000019102">
    <property type="component" value="Unassembled WGS sequence"/>
</dbReference>